<dbReference type="InterPro" id="IPR052519">
    <property type="entry name" value="Euk-type_GlcNAc_Kinase"/>
</dbReference>
<accession>A0A840BGI8</accession>
<dbReference type="CDD" id="cd24082">
    <property type="entry name" value="ASKHA_NBD_GspK-like"/>
    <property type="match status" value="1"/>
</dbReference>
<dbReference type="Pfam" id="PF01869">
    <property type="entry name" value="BcrAD_BadFG"/>
    <property type="match status" value="1"/>
</dbReference>
<evidence type="ECO:0000313" key="3">
    <source>
        <dbReference type="Proteomes" id="UP000561045"/>
    </source>
</evidence>
<reference evidence="2 3" key="1">
    <citation type="submission" date="2020-08" db="EMBL/GenBank/DDBJ databases">
        <title>Genomic Encyclopedia of Type Strains, Phase IV (KMG-IV): sequencing the most valuable type-strain genomes for metagenomic binning, comparative biology and taxonomic classification.</title>
        <authorList>
            <person name="Goeker M."/>
        </authorList>
    </citation>
    <scope>NUCLEOTIDE SEQUENCE [LARGE SCALE GENOMIC DNA]</scope>
    <source>
        <strain evidence="2 3">DSM 106739</strain>
    </source>
</reference>
<dbReference type="InterPro" id="IPR043129">
    <property type="entry name" value="ATPase_NBD"/>
</dbReference>
<dbReference type="InterPro" id="IPR002731">
    <property type="entry name" value="ATPase_BadF"/>
</dbReference>
<gene>
    <name evidence="2" type="ORF">GGR36_000096</name>
</gene>
<proteinExistence type="predicted"/>
<keyword evidence="3" id="KW-1185">Reference proteome</keyword>
<evidence type="ECO:0000259" key="1">
    <source>
        <dbReference type="Pfam" id="PF01869"/>
    </source>
</evidence>
<dbReference type="PANTHER" id="PTHR43190">
    <property type="entry name" value="N-ACETYL-D-GLUCOSAMINE KINASE"/>
    <property type="match status" value="1"/>
</dbReference>
<dbReference type="GO" id="GO:0047931">
    <property type="term" value="F:glucosamine kinase activity"/>
    <property type="evidence" value="ECO:0007669"/>
    <property type="project" value="UniProtKB-EC"/>
</dbReference>
<keyword evidence="2" id="KW-0808">Transferase</keyword>
<dbReference type="Gene3D" id="3.30.420.40">
    <property type="match status" value="2"/>
</dbReference>
<dbReference type="EC" id="2.7.1.8" evidence="2"/>
<dbReference type="EMBL" id="JACIET010000001">
    <property type="protein sequence ID" value="MBB4010788.1"/>
    <property type="molecule type" value="Genomic_DNA"/>
</dbReference>
<name>A0A840BGI8_9RHOO</name>
<keyword evidence="2" id="KW-0418">Kinase</keyword>
<sequence length="315" mass="32316">MSADHFSHSRPPFVPHATFYVGIDGGGSGTRAQLCAQDGRTLARGQAGPSGLGQGIGQAWGHVTEAIARAFAEAGLAQPRPQELALGLGLAGASVASRRDAFLREAPDYAALVLDTDGTTTLLGAHGGRPGAVVAAGTGSVGEALRRDGQRISVGGWGFPIGDEGSGAWLGFQAVRHAHRVLDGRLQAGALARSVFAVTGDRVDAVLAWMEGAGQHAYAQLAPRVFEAEWADPVAAMLITEAIKAIEDIARALDAAGELPLALLGSIGRRLMPRLAPDFTARCVEPMGDSTDGALHLLSASADAGRQTAPKTGTP</sequence>
<evidence type="ECO:0000313" key="2">
    <source>
        <dbReference type="EMBL" id="MBB4010788.1"/>
    </source>
</evidence>
<dbReference type="AlphaFoldDB" id="A0A840BGI8"/>
<protein>
    <submittedName>
        <fullName evidence="2">Glucosamine kinase</fullName>
        <ecNumber evidence="2">2.7.1.8</ecNumber>
    </submittedName>
</protein>
<feature type="domain" description="ATPase BadF/BadG/BcrA/BcrD type" evidence="1">
    <location>
        <begin position="21"/>
        <end position="253"/>
    </location>
</feature>
<organism evidence="2 3">
    <name type="scientific">Niveibacterium umoris</name>
    <dbReference type="NCBI Taxonomy" id="1193620"/>
    <lineage>
        <taxon>Bacteria</taxon>
        <taxon>Pseudomonadati</taxon>
        <taxon>Pseudomonadota</taxon>
        <taxon>Betaproteobacteria</taxon>
        <taxon>Rhodocyclales</taxon>
        <taxon>Rhodocyclaceae</taxon>
        <taxon>Niveibacterium</taxon>
    </lineage>
</organism>
<dbReference type="SUPFAM" id="SSF53067">
    <property type="entry name" value="Actin-like ATPase domain"/>
    <property type="match status" value="2"/>
</dbReference>
<dbReference type="PANTHER" id="PTHR43190:SF3">
    <property type="entry name" value="N-ACETYL-D-GLUCOSAMINE KINASE"/>
    <property type="match status" value="1"/>
</dbReference>
<dbReference type="RefSeq" id="WP_183630724.1">
    <property type="nucleotide sequence ID" value="NZ_BAABLE010000011.1"/>
</dbReference>
<dbReference type="Proteomes" id="UP000561045">
    <property type="component" value="Unassembled WGS sequence"/>
</dbReference>
<comment type="caution">
    <text evidence="2">The sequence shown here is derived from an EMBL/GenBank/DDBJ whole genome shotgun (WGS) entry which is preliminary data.</text>
</comment>